<protein>
    <submittedName>
        <fullName evidence="5">S9 family peptidase</fullName>
    </submittedName>
</protein>
<dbReference type="SUPFAM" id="SSF82171">
    <property type="entry name" value="DPP6 N-terminal domain-like"/>
    <property type="match status" value="1"/>
</dbReference>
<evidence type="ECO:0000256" key="1">
    <source>
        <dbReference type="SAM" id="MobiDB-lite"/>
    </source>
</evidence>
<evidence type="ECO:0000313" key="5">
    <source>
        <dbReference type="EMBL" id="RUL85844.1"/>
    </source>
</evidence>
<feature type="compositionally biased region" description="Basic and acidic residues" evidence="1">
    <location>
        <begin position="252"/>
        <end position="271"/>
    </location>
</feature>
<dbReference type="InterPro" id="IPR002469">
    <property type="entry name" value="Peptidase_S9B_N"/>
</dbReference>
<organism evidence="5 6">
    <name type="scientific">Tautonia sociabilis</name>
    <dbReference type="NCBI Taxonomy" id="2080755"/>
    <lineage>
        <taxon>Bacteria</taxon>
        <taxon>Pseudomonadati</taxon>
        <taxon>Planctomycetota</taxon>
        <taxon>Planctomycetia</taxon>
        <taxon>Isosphaerales</taxon>
        <taxon>Isosphaeraceae</taxon>
        <taxon>Tautonia</taxon>
    </lineage>
</organism>
<gene>
    <name evidence="5" type="ORF">TsocGM_17650</name>
</gene>
<dbReference type="InterPro" id="IPR001375">
    <property type="entry name" value="Peptidase_S9_cat"/>
</dbReference>
<keyword evidence="6" id="KW-1185">Reference proteome</keyword>
<feature type="compositionally biased region" description="Basic and acidic residues" evidence="1">
    <location>
        <begin position="992"/>
        <end position="1008"/>
    </location>
</feature>
<dbReference type="GO" id="GO:0008236">
    <property type="term" value="F:serine-type peptidase activity"/>
    <property type="evidence" value="ECO:0007669"/>
    <property type="project" value="InterPro"/>
</dbReference>
<dbReference type="CDD" id="cd05468">
    <property type="entry name" value="pVHL"/>
    <property type="match status" value="1"/>
</dbReference>
<comment type="caution">
    <text evidence="5">The sequence shown here is derived from an EMBL/GenBank/DDBJ whole genome shotgun (WGS) entry which is preliminary data.</text>
</comment>
<dbReference type="SUPFAM" id="SSF53474">
    <property type="entry name" value="alpha/beta-Hydrolases"/>
    <property type="match status" value="1"/>
</dbReference>
<feature type="compositionally biased region" description="Basic and acidic residues" evidence="1">
    <location>
        <begin position="970"/>
        <end position="984"/>
    </location>
</feature>
<reference evidence="5 6" key="2">
    <citation type="submission" date="2019-01" db="EMBL/GenBank/DDBJ databases">
        <title>Tautonia sociabilis, a novel thermotolerant planctomycete of Isosphaeraceae family, isolated from a 4000 m deep subterranean habitat.</title>
        <authorList>
            <person name="Kovaleva O.L."/>
            <person name="Elcheninov A.G."/>
            <person name="Van Heerden E."/>
            <person name="Toshchakov S.V."/>
            <person name="Novikov A."/>
            <person name="Bonch-Osmolovskaya E.A."/>
            <person name="Kublanov I.V."/>
        </authorList>
    </citation>
    <scope>NUCLEOTIDE SEQUENCE [LARGE SCALE GENOMIC DNA]</scope>
    <source>
        <strain evidence="5 6">GM2012</strain>
    </source>
</reference>
<dbReference type="InterPro" id="IPR024053">
    <property type="entry name" value="VHL_beta_dom"/>
</dbReference>
<dbReference type="InterPro" id="IPR037140">
    <property type="entry name" value="VHL_beta_dom_sf"/>
</dbReference>
<feature type="domain" description="Peptidase S9 prolyl oligopeptidase catalytic" evidence="2">
    <location>
        <begin position="642"/>
        <end position="835"/>
    </location>
</feature>
<feature type="domain" description="Dipeptidylpeptidase IV N-terminal" evidence="3">
    <location>
        <begin position="267"/>
        <end position="557"/>
    </location>
</feature>
<evidence type="ECO:0000259" key="3">
    <source>
        <dbReference type="Pfam" id="PF00930"/>
    </source>
</evidence>
<dbReference type="InterPro" id="IPR029058">
    <property type="entry name" value="AB_hydrolase_fold"/>
</dbReference>
<dbReference type="OrthoDB" id="9812921at2"/>
<dbReference type="Pfam" id="PF00326">
    <property type="entry name" value="Peptidase_S9"/>
    <property type="match status" value="1"/>
</dbReference>
<dbReference type="Gene3D" id="2.60.40.780">
    <property type="entry name" value="von Hippel-Lindau disease tumour suppressor, beta domain"/>
    <property type="match status" value="1"/>
</dbReference>
<dbReference type="GO" id="GO:0006508">
    <property type="term" value="P:proteolysis"/>
    <property type="evidence" value="ECO:0007669"/>
    <property type="project" value="InterPro"/>
</dbReference>
<feature type="compositionally biased region" description="Low complexity" evidence="1">
    <location>
        <begin position="1078"/>
        <end position="1094"/>
    </location>
</feature>
<feature type="region of interest" description="Disordered" evidence="1">
    <location>
        <begin position="232"/>
        <end position="271"/>
    </location>
</feature>
<accession>A0A432MGK6</accession>
<dbReference type="InterPro" id="IPR050278">
    <property type="entry name" value="Serine_Prot_S9B/DPPIV"/>
</dbReference>
<evidence type="ECO:0000259" key="4">
    <source>
        <dbReference type="Pfam" id="PF01847"/>
    </source>
</evidence>
<name>A0A432MGK6_9BACT</name>
<evidence type="ECO:0000259" key="2">
    <source>
        <dbReference type="Pfam" id="PF00326"/>
    </source>
</evidence>
<dbReference type="Gene3D" id="3.40.50.1820">
    <property type="entry name" value="alpha/beta hydrolase"/>
    <property type="match status" value="1"/>
</dbReference>
<dbReference type="Pfam" id="PF00930">
    <property type="entry name" value="DPPIV_N"/>
    <property type="match status" value="1"/>
</dbReference>
<dbReference type="Gene3D" id="2.140.10.30">
    <property type="entry name" value="Dipeptidylpeptidase IV, N-terminal domain"/>
    <property type="match status" value="1"/>
</dbReference>
<feature type="compositionally biased region" description="Basic and acidic residues" evidence="1">
    <location>
        <begin position="1101"/>
        <end position="1124"/>
    </location>
</feature>
<dbReference type="InterPro" id="IPR022772">
    <property type="entry name" value="VHL_tumour_suppress_b/a_dom"/>
</dbReference>
<evidence type="ECO:0000313" key="6">
    <source>
        <dbReference type="Proteomes" id="UP000280296"/>
    </source>
</evidence>
<dbReference type="PANTHER" id="PTHR11731">
    <property type="entry name" value="PROTEASE FAMILY S9B,C DIPEPTIDYL-PEPTIDASE IV-RELATED"/>
    <property type="match status" value="1"/>
</dbReference>
<feature type="domain" description="von Hippel-Lindau disease tumour suppressor beta" evidence="4">
    <location>
        <begin position="167"/>
        <end position="224"/>
    </location>
</feature>
<feature type="compositionally biased region" description="Basic residues" evidence="1">
    <location>
        <begin position="156"/>
        <end position="166"/>
    </location>
</feature>
<dbReference type="AlphaFoldDB" id="A0A432MGK6"/>
<sequence>MTLRPRPTLLILATAIALSIPTGRSPAQGTPADYRRADTLRERTRGTVFRDRVRADWSPDGSRFWYRNDLPGGTLEFVLVSAKDGDRRPAFDHARLAGSLAEETGIDIDPARLPIDRLDWDDDGTSFRFRALDRSWRLDPETGELLADDRPLPPASRRRSFVPRASRRTGEETEIVVVNRTDGPVSLIWYDPGGRPRPYGTIPPGQERRQHTFGGHVWSVEDRDGRELDRFEAEDRPSRFEISADQPPPPFERPDRVRPGPDRGEPSPDGRWEAVVRDHNVSLVDRQTGEQFLLSDDGTEADGYQPRVSWSPDSRKFVVLRRARGDDRKVYLIESSPRDQLQPKLHSYDYLKPGDRVDVSRPHLFHVGRLERIPVDERLSPNPWRISDLHWAPDSSRFLYLDNERGHQVLRVIAVDAETGAAVPVIEERSDTFIDYSQKTVFRYFEDTEEILWASERDGWNHLYLFDARSGALKHRVTSGEWVVRAVDRVDEEARQIWFRAMGIHPGQDPYHIHHARVNFDGTGLVLLTEGDGTHSVEFSPDRTYLIDSYSRVDLPPITELRSAEDGRLILELERADWSALLETGWQIPERFVAKGRDGQTDIHGVIFRPSNFDPSRSYPVIEQIYAGPQGAFVPKAFSPLHRPQVLAELGFVLVQIDGMGTNWRSKAFHDVCWRNLGDAGFPDRIAWLKAAAADRPYMDLTRVGIYGGSAGGQNALGALLFHPDFYKVAVADCGCHDNRMDKLWWNEQWMGWPVGPHYEASSNVANAHRLRGKLLLTVGELDRNVDPSSTMQVVDALIRAGKDFDLVVFPGVGHGAGDSPYGDRRRRDFFVRHLLGVEPPDRNAEPPPGRRRLGRLTPHRPDLRPPRSRSRSRNPRFLGVPRRIPTARGTDNIERAVLADLNPGRTRPRNSERAPNDAPHAPHTSRLARRHPPAGGGPRDRHPGCRHSLRAATGRADPDGQPSASADRPAVERARGGRPEHGGRLPRQRARGGEGRRVREALPELRRPPGRSRQLPPDSQPHQEQGQGPPRGPVPHVPVVQGAGNRPDQGSILPEPRTAHLRGGRARRPAGHGGRAPLGLPSNRPALAGRALRPPGPGRPPDRRADAGRPAEPEVREGRRSLG</sequence>
<dbReference type="Proteomes" id="UP000280296">
    <property type="component" value="Unassembled WGS sequence"/>
</dbReference>
<proteinExistence type="predicted"/>
<feature type="region of interest" description="Disordered" evidence="1">
    <location>
        <begin position="838"/>
        <end position="1124"/>
    </location>
</feature>
<reference evidence="5 6" key="1">
    <citation type="submission" date="2018-12" db="EMBL/GenBank/DDBJ databases">
        <authorList>
            <person name="Toschakov S.V."/>
        </authorList>
    </citation>
    <scope>NUCLEOTIDE SEQUENCE [LARGE SCALE GENOMIC DNA]</scope>
    <source>
        <strain evidence="5 6">GM2012</strain>
    </source>
</reference>
<feature type="region of interest" description="Disordered" evidence="1">
    <location>
        <begin position="147"/>
        <end position="166"/>
    </location>
</feature>
<feature type="compositionally biased region" description="Basic residues" evidence="1">
    <location>
        <begin position="1060"/>
        <end position="1071"/>
    </location>
</feature>
<dbReference type="RefSeq" id="WP_126726782.1">
    <property type="nucleotide sequence ID" value="NZ_RYZH01000036.1"/>
</dbReference>
<feature type="region of interest" description="Disordered" evidence="1">
    <location>
        <begin position="189"/>
        <end position="219"/>
    </location>
</feature>
<dbReference type="Pfam" id="PF01847">
    <property type="entry name" value="VHL"/>
    <property type="match status" value="1"/>
</dbReference>
<feature type="compositionally biased region" description="Basic residues" evidence="1">
    <location>
        <begin position="850"/>
        <end position="859"/>
    </location>
</feature>
<dbReference type="PANTHER" id="PTHR11731:SF118">
    <property type="entry name" value="BLR1971 PROTEIN"/>
    <property type="match status" value="1"/>
</dbReference>
<dbReference type="EMBL" id="RYZH01000036">
    <property type="protein sequence ID" value="RUL85844.1"/>
    <property type="molecule type" value="Genomic_DNA"/>
</dbReference>